<organism evidence="8 9">
    <name type="scientific">Nocardioides cremeus</name>
    <dbReference type="NCBI Taxonomy" id="3058044"/>
    <lineage>
        <taxon>Bacteria</taxon>
        <taxon>Bacillati</taxon>
        <taxon>Actinomycetota</taxon>
        <taxon>Actinomycetes</taxon>
        <taxon>Propionibacteriales</taxon>
        <taxon>Nocardioidaceae</taxon>
        <taxon>Nocardioides</taxon>
    </lineage>
</organism>
<evidence type="ECO:0000256" key="4">
    <source>
        <dbReference type="ARBA" id="ARBA00022991"/>
    </source>
</evidence>
<dbReference type="InterPro" id="IPR002081">
    <property type="entry name" value="Cryptochrome/DNA_photolyase_1"/>
</dbReference>
<comment type="cofactor">
    <cofactor evidence="1">
        <name>FAD</name>
        <dbReference type="ChEBI" id="CHEBI:57692"/>
    </cofactor>
</comment>
<evidence type="ECO:0000313" key="9">
    <source>
        <dbReference type="Proteomes" id="UP001168363"/>
    </source>
</evidence>
<evidence type="ECO:0000256" key="3">
    <source>
        <dbReference type="ARBA" id="ARBA00022827"/>
    </source>
</evidence>
<evidence type="ECO:0000256" key="1">
    <source>
        <dbReference type="ARBA" id="ARBA00001974"/>
    </source>
</evidence>
<accession>A0ABT8TQN4</accession>
<feature type="domain" description="Photolyase/cryptochrome alpha/beta" evidence="7">
    <location>
        <begin position="2"/>
        <end position="128"/>
    </location>
</feature>
<dbReference type="GO" id="GO:0003904">
    <property type="term" value="F:deoxyribodipyrimidine photo-lyase activity"/>
    <property type="evidence" value="ECO:0007669"/>
    <property type="project" value="UniProtKB-EC"/>
</dbReference>
<keyword evidence="3 5" id="KW-0274">FAD</keyword>
<dbReference type="EC" id="4.1.99.3" evidence="8"/>
<dbReference type="PROSITE" id="PS00394">
    <property type="entry name" value="DNA_PHOTOLYASES_1_1"/>
    <property type="match status" value="1"/>
</dbReference>
<dbReference type="InterPro" id="IPR036134">
    <property type="entry name" value="Crypto/Photolyase_FAD-like_sf"/>
</dbReference>
<dbReference type="Pfam" id="PF03441">
    <property type="entry name" value="FAD_binding_7"/>
    <property type="match status" value="1"/>
</dbReference>
<evidence type="ECO:0000256" key="2">
    <source>
        <dbReference type="ARBA" id="ARBA00022630"/>
    </source>
</evidence>
<evidence type="ECO:0000313" key="8">
    <source>
        <dbReference type="EMBL" id="MDO3394607.1"/>
    </source>
</evidence>
<name>A0ABT8TQN4_9ACTN</name>
<keyword evidence="2 5" id="KW-0285">Flavoprotein</keyword>
<dbReference type="PANTHER" id="PTHR11455:SF9">
    <property type="entry name" value="CRYPTOCHROME CIRCADIAN CLOCK 5 ISOFORM X1"/>
    <property type="match status" value="1"/>
</dbReference>
<feature type="compositionally biased region" description="Basic and acidic residues" evidence="6">
    <location>
        <begin position="413"/>
        <end position="424"/>
    </location>
</feature>
<dbReference type="InterPro" id="IPR018394">
    <property type="entry name" value="DNA_photolyase_1_CS_C"/>
</dbReference>
<evidence type="ECO:0000256" key="5">
    <source>
        <dbReference type="RuleBase" id="RU004182"/>
    </source>
</evidence>
<dbReference type="InterPro" id="IPR014729">
    <property type="entry name" value="Rossmann-like_a/b/a_fold"/>
</dbReference>
<dbReference type="SUPFAM" id="SSF52425">
    <property type="entry name" value="Cryptochrome/photolyase, N-terminal domain"/>
    <property type="match status" value="1"/>
</dbReference>
<dbReference type="InterPro" id="IPR006050">
    <property type="entry name" value="DNA_photolyase_N"/>
</dbReference>
<dbReference type="PRINTS" id="PR00147">
    <property type="entry name" value="DNAPHOTLYASE"/>
</dbReference>
<reference evidence="8" key="1">
    <citation type="submission" date="2023-06" db="EMBL/GenBank/DDBJ databases">
        <title>Genome sequence of Nocardioides sp. SOB44.</title>
        <authorList>
            <person name="Zhang G."/>
        </authorList>
    </citation>
    <scope>NUCLEOTIDE SEQUENCE</scope>
    <source>
        <strain evidence="8">SOB44</strain>
    </source>
</reference>
<dbReference type="EMBL" id="JAULSC010000001">
    <property type="protein sequence ID" value="MDO3394607.1"/>
    <property type="molecule type" value="Genomic_DNA"/>
</dbReference>
<evidence type="ECO:0000259" key="7">
    <source>
        <dbReference type="PROSITE" id="PS51645"/>
    </source>
</evidence>
<evidence type="ECO:0000256" key="6">
    <source>
        <dbReference type="SAM" id="MobiDB-lite"/>
    </source>
</evidence>
<feature type="compositionally biased region" description="Basic and acidic residues" evidence="6">
    <location>
        <begin position="433"/>
        <end position="451"/>
    </location>
</feature>
<dbReference type="InterPro" id="IPR005101">
    <property type="entry name" value="Cryptochr/Photolyase_FAD-bd"/>
</dbReference>
<dbReference type="Gene3D" id="1.10.579.10">
    <property type="entry name" value="DNA Cyclobutane Dipyrimidine Photolyase, subunit A, domain 3"/>
    <property type="match status" value="1"/>
</dbReference>
<protein>
    <submittedName>
        <fullName evidence="8">Deoxyribodipyrimidine photo-lyase</fullName>
        <ecNumber evidence="8">4.1.99.3</ecNumber>
    </submittedName>
</protein>
<proteinExistence type="inferred from homology"/>
<dbReference type="Gene3D" id="3.40.50.620">
    <property type="entry name" value="HUPs"/>
    <property type="match status" value="1"/>
</dbReference>
<keyword evidence="9" id="KW-1185">Reference proteome</keyword>
<comment type="similarity">
    <text evidence="5">Belongs to the DNA photolyase family.</text>
</comment>
<sequence>MVVSLMWFRRDLRLSDNPALVEAGADGEVLPLFVLDPRLWGPAGPSRRAYLAGSLRSLDASLRERQGGLSVVRGDPVRRVVQAARAVGAERVHVSADFGPYGRERDEAVEQALADAGVELVRTGSPYAVDPGRVRNGSGEPYKVFTPFSRAWNDVGWDAPADAPTGVSWLRLDEDTTEIPEPRVPEGLELPEPGEASARRQWEEFLDRVDDYDTDRDRPDRDGTSRMSVHLKYGEVHPRTLLADLGARRSRGAQTYRTELAWREFYADVLYRRPDSARDYYKPEYARLDYDRPGDQLSTWQEGRTGFPIVDAGMRQLRATGWMHNRLRMIVASFLVKDLHVEWQHGARHFLHWLVDGDLASNNHGWQWTAGSGTDASPFFRVFNPTTQGRRFDPDGAYVRRWVSELADPDQVPDPHEPDADTRDLVGYPAPMLDHKEERQEALDRYERIKG</sequence>
<dbReference type="InterPro" id="IPR036155">
    <property type="entry name" value="Crypto/Photolyase_N_sf"/>
</dbReference>
<keyword evidence="4 5" id="KW-0157">Chromophore</keyword>
<dbReference type="PROSITE" id="PS00691">
    <property type="entry name" value="DNA_PHOTOLYASES_1_2"/>
    <property type="match status" value="1"/>
</dbReference>
<dbReference type="Pfam" id="PF00875">
    <property type="entry name" value="DNA_photolyase"/>
    <property type="match status" value="1"/>
</dbReference>
<dbReference type="Proteomes" id="UP001168363">
    <property type="component" value="Unassembled WGS sequence"/>
</dbReference>
<comment type="caution">
    <text evidence="8">The sequence shown here is derived from an EMBL/GenBank/DDBJ whole genome shotgun (WGS) entry which is preliminary data.</text>
</comment>
<feature type="region of interest" description="Disordered" evidence="6">
    <location>
        <begin position="176"/>
        <end position="197"/>
    </location>
</feature>
<feature type="region of interest" description="Disordered" evidence="6">
    <location>
        <begin position="408"/>
        <end position="451"/>
    </location>
</feature>
<gene>
    <name evidence="8" type="ORF">QWJ41_02630</name>
</gene>
<dbReference type="Gene3D" id="1.25.40.80">
    <property type="match status" value="1"/>
</dbReference>
<dbReference type="PANTHER" id="PTHR11455">
    <property type="entry name" value="CRYPTOCHROME"/>
    <property type="match status" value="1"/>
</dbReference>
<dbReference type="SUPFAM" id="SSF48173">
    <property type="entry name" value="Cryptochrome/photolyase FAD-binding domain"/>
    <property type="match status" value="1"/>
</dbReference>
<keyword evidence="8" id="KW-0456">Lyase</keyword>
<dbReference type="PROSITE" id="PS51645">
    <property type="entry name" value="PHR_CRY_ALPHA_BETA"/>
    <property type="match status" value="1"/>
</dbReference>